<sequence length="430" mass="48851">MDFAIDLRWPMNGLDTSDVADVKISLREHVLTRLFDVADNHGRDYFRASTVRLAFWFAENWWRLRWEPIDDARSPSPDWRLAHELSSGPGDEAWPPLMFYGVGDRVIVSPSNLRTIDDESVSYLLQKPLSIEAAHYETGVDTLLQSVLDRCASHNDAVPLQALIEQLRTERDDEELAGWRRLEACLGFDPDRSPQDVISAMVAYEERLGERAIDEAAVAAPGIIAPHALHRVLEAAEASAVIFRMDEFLNRTPMGRSSQIPWQAAEDAATSLRTALGLGERVYWHDLGDMLGVRWETLKTATATARQLPFGANLSTDDRTSRAALQFDTAMDRRFEIARHIGDIIWTRETRLGVISRAKTDRQKFQRRFAQELLVPVEALRRFVNFSRPTEEQMAQAARFFWVRPTVVRALLMAKGVIARETLADRLELA</sequence>
<evidence type="ECO:0000313" key="2">
    <source>
        <dbReference type="Proteomes" id="UP001548713"/>
    </source>
</evidence>
<accession>A0ABV2CX87</accession>
<reference evidence="1 2" key="1">
    <citation type="submission" date="2024-07" db="EMBL/GenBank/DDBJ databases">
        <title>Novosphingobium kalidii RD2P27.</title>
        <authorList>
            <person name="Sun J.-Q."/>
        </authorList>
    </citation>
    <scope>NUCLEOTIDE SEQUENCE [LARGE SCALE GENOMIC DNA]</scope>
    <source>
        <strain evidence="1 2">RD2P27</strain>
    </source>
</reference>
<dbReference type="EMBL" id="JBEWLY010000007">
    <property type="protein sequence ID" value="MET1754210.1"/>
    <property type="molecule type" value="Genomic_DNA"/>
</dbReference>
<keyword evidence="2" id="KW-1185">Reference proteome</keyword>
<name>A0ABV2CX87_9SPHN</name>
<protein>
    <submittedName>
        <fullName evidence="1">Uncharacterized protein</fullName>
    </submittedName>
</protein>
<evidence type="ECO:0000313" key="1">
    <source>
        <dbReference type="EMBL" id="MET1754210.1"/>
    </source>
</evidence>
<organism evidence="1 2">
    <name type="scientific">Novosphingobium kalidii</name>
    <dbReference type="NCBI Taxonomy" id="3230299"/>
    <lineage>
        <taxon>Bacteria</taxon>
        <taxon>Pseudomonadati</taxon>
        <taxon>Pseudomonadota</taxon>
        <taxon>Alphaproteobacteria</taxon>
        <taxon>Sphingomonadales</taxon>
        <taxon>Sphingomonadaceae</taxon>
        <taxon>Novosphingobium</taxon>
    </lineage>
</organism>
<proteinExistence type="predicted"/>
<dbReference type="RefSeq" id="WP_353982619.1">
    <property type="nucleotide sequence ID" value="NZ_JBEWLY010000007.1"/>
</dbReference>
<dbReference type="Proteomes" id="UP001548713">
    <property type="component" value="Unassembled WGS sequence"/>
</dbReference>
<comment type="caution">
    <text evidence="1">The sequence shown here is derived from an EMBL/GenBank/DDBJ whole genome shotgun (WGS) entry which is preliminary data.</text>
</comment>
<gene>
    <name evidence="1" type="ORF">ABVV53_01845</name>
</gene>